<feature type="domain" description="C2H2-type" evidence="14">
    <location>
        <begin position="652"/>
        <end position="680"/>
    </location>
</feature>
<feature type="domain" description="C2H2-type" evidence="14">
    <location>
        <begin position="596"/>
        <end position="623"/>
    </location>
</feature>
<dbReference type="FunFam" id="3.30.160.60:FF:000013">
    <property type="entry name" value="Putative zinc finger E-box-binding homeobox 2"/>
    <property type="match status" value="2"/>
</dbReference>
<keyword evidence="6 10" id="KW-0238">DNA-binding</keyword>
<dbReference type="GO" id="GO:0045595">
    <property type="term" value="P:regulation of cell differentiation"/>
    <property type="evidence" value="ECO:0007669"/>
    <property type="project" value="UniProtKB-ARBA"/>
</dbReference>
<keyword evidence="4 9" id="KW-0863">Zinc-finger</keyword>
<evidence type="ECO:0000313" key="16">
    <source>
        <dbReference type="WBParaSite" id="jg1471"/>
    </source>
</evidence>
<evidence type="ECO:0000256" key="12">
    <source>
        <dbReference type="SAM" id="MobiDB-lite"/>
    </source>
</evidence>
<evidence type="ECO:0000259" key="14">
    <source>
        <dbReference type="PROSITE" id="PS50157"/>
    </source>
</evidence>
<dbReference type="SUPFAM" id="SSF46689">
    <property type="entry name" value="Homeodomain-like"/>
    <property type="match status" value="1"/>
</dbReference>
<dbReference type="GO" id="GO:0000122">
    <property type="term" value="P:negative regulation of transcription by RNA polymerase II"/>
    <property type="evidence" value="ECO:0007669"/>
    <property type="project" value="UniProtKB-ARBA"/>
</dbReference>
<protein>
    <submittedName>
        <fullName evidence="16">Uncharacterized protein</fullName>
    </submittedName>
</protein>
<feature type="domain" description="C2H2-type" evidence="14">
    <location>
        <begin position="84"/>
        <end position="118"/>
    </location>
</feature>
<feature type="compositionally biased region" description="Polar residues" evidence="12">
    <location>
        <begin position="411"/>
        <end position="421"/>
    </location>
</feature>
<dbReference type="InterPro" id="IPR036236">
    <property type="entry name" value="Znf_C2H2_sf"/>
</dbReference>
<comment type="subcellular location">
    <subcellularLocation>
        <location evidence="1 10 11">Nucleus</location>
    </subcellularLocation>
</comment>
<dbReference type="WBParaSite" id="jg1471">
    <property type="protein sequence ID" value="jg1471"/>
    <property type="gene ID" value="jg1471"/>
</dbReference>
<evidence type="ECO:0000256" key="11">
    <source>
        <dbReference type="RuleBase" id="RU000682"/>
    </source>
</evidence>
<name>A0A915D125_9BILA</name>
<evidence type="ECO:0000256" key="6">
    <source>
        <dbReference type="ARBA" id="ARBA00023125"/>
    </source>
</evidence>
<feature type="domain" description="Homeobox" evidence="13">
    <location>
        <begin position="293"/>
        <end position="353"/>
    </location>
</feature>
<dbReference type="GO" id="GO:0022603">
    <property type="term" value="P:regulation of anatomical structure morphogenesis"/>
    <property type="evidence" value="ECO:0007669"/>
    <property type="project" value="UniProtKB-ARBA"/>
</dbReference>
<feature type="domain" description="C2H2-type" evidence="14">
    <location>
        <begin position="624"/>
        <end position="651"/>
    </location>
</feature>
<evidence type="ECO:0000256" key="3">
    <source>
        <dbReference type="ARBA" id="ARBA00022737"/>
    </source>
</evidence>
<dbReference type="FunFam" id="3.30.160.60:FF:000744">
    <property type="entry name" value="zinc finger E-box-binding homeobox 1"/>
    <property type="match status" value="1"/>
</dbReference>
<dbReference type="PANTHER" id="PTHR24391:SF27">
    <property type="entry name" value="ZINC FINGER PROTEIN 1"/>
    <property type="match status" value="1"/>
</dbReference>
<dbReference type="GO" id="GO:2000026">
    <property type="term" value="P:regulation of multicellular organismal development"/>
    <property type="evidence" value="ECO:0007669"/>
    <property type="project" value="UniProtKB-ARBA"/>
</dbReference>
<dbReference type="SMART" id="SM00355">
    <property type="entry name" value="ZnF_C2H2"/>
    <property type="match status" value="5"/>
</dbReference>
<dbReference type="Pfam" id="PF00096">
    <property type="entry name" value="zf-C2H2"/>
    <property type="match status" value="3"/>
</dbReference>
<sequence length="730" mass="82208">MLMMGLNDNTSSAEKFEDPKQPSLNIAALLNFHEQRTPSSESMDNSFNNSVNERKFKCASCPKAFKFKHHLKEHIRIHSGEKPFECRHCLKRFSHSGSYSSHMSSRKCVPVVHQPQSPQLNSTPVNCAPTMLDQLAFYKALAQNYNSSPCPPTNTYASLLQAAALAAASAAAKQSSSPSQPSGIKEELKEEQKEVLFLRQSIVWANSPASQLRAMLLQQQLFQAAVNSSQKLDLVKKEEEPLEDCKQENADEIEQMESTDLESTISTPPIRGTSEEPMETTDEDGIRLNGSDWKPMRSRSFLTDVQVGILGEQFKRNRFPSKYELSALAEQICVNKRVVQVWFQNARAKHKRAAAASSRLTAISDRLSKNAWKNLNQSPAVSSIKTEEMNECTPEMTCMLNTSPISEPITLNGSQEGSKQSNIHHHHARVLKKPESKETCDGTDKESADGPLDLSIRSASAVSESTEPHNHEQFWSTSNFIGFVNRECENIKEVMQKAAGMDNCSSANRLSPNGTELTASESVISDSGIEAGSTQSESSSIWPSPSNFLSQYSMLGANGLVDLQRVLENSEAPTSPSSKKFRNNWRAHKTEDDGLYSCDQCDKTFGKQSSLARHKYEHSGQRPYKCNECEKAFKHKHHLTEHHRLHTGDKPFQCNKCMKRFSHSGSYSQHMNHRYSYCKPYRQQQQQQQMQEELEQGQLLMQQGLIQDTQKQIQQELEIQQEQVQPQIQQ</sequence>
<dbReference type="Gene3D" id="1.10.10.60">
    <property type="entry name" value="Homeodomain-like"/>
    <property type="match status" value="1"/>
</dbReference>
<dbReference type="GO" id="GO:0007411">
    <property type="term" value="P:axon guidance"/>
    <property type="evidence" value="ECO:0007669"/>
    <property type="project" value="UniProtKB-ARBA"/>
</dbReference>
<evidence type="ECO:0000313" key="15">
    <source>
        <dbReference type="Proteomes" id="UP000887574"/>
    </source>
</evidence>
<keyword evidence="3" id="KW-0677">Repeat</keyword>
<dbReference type="InterPro" id="IPR001356">
    <property type="entry name" value="HD"/>
</dbReference>
<evidence type="ECO:0000256" key="10">
    <source>
        <dbReference type="PROSITE-ProRule" id="PRU00108"/>
    </source>
</evidence>
<evidence type="ECO:0000259" key="13">
    <source>
        <dbReference type="PROSITE" id="PS50071"/>
    </source>
</evidence>
<reference evidence="16" key="1">
    <citation type="submission" date="2022-11" db="UniProtKB">
        <authorList>
            <consortium name="WormBaseParasite"/>
        </authorList>
    </citation>
    <scope>IDENTIFICATION</scope>
</reference>
<dbReference type="PROSITE" id="PS00028">
    <property type="entry name" value="ZINC_FINGER_C2H2_1"/>
    <property type="match status" value="3"/>
</dbReference>
<feature type="region of interest" description="Disordered" evidence="12">
    <location>
        <begin position="411"/>
        <end position="453"/>
    </location>
</feature>
<organism evidence="15 16">
    <name type="scientific">Ditylenchus dipsaci</name>
    <dbReference type="NCBI Taxonomy" id="166011"/>
    <lineage>
        <taxon>Eukaryota</taxon>
        <taxon>Metazoa</taxon>
        <taxon>Ecdysozoa</taxon>
        <taxon>Nematoda</taxon>
        <taxon>Chromadorea</taxon>
        <taxon>Rhabditida</taxon>
        <taxon>Tylenchina</taxon>
        <taxon>Tylenchomorpha</taxon>
        <taxon>Sphaerularioidea</taxon>
        <taxon>Anguinidae</taxon>
        <taxon>Anguininae</taxon>
        <taxon>Ditylenchus</taxon>
    </lineage>
</organism>
<keyword evidence="8 10" id="KW-0539">Nucleus</keyword>
<feature type="DNA-binding region" description="Homeobox" evidence="10">
    <location>
        <begin position="295"/>
        <end position="354"/>
    </location>
</feature>
<dbReference type="SUPFAM" id="SSF57667">
    <property type="entry name" value="beta-beta-alpha zinc fingers"/>
    <property type="match status" value="3"/>
</dbReference>
<evidence type="ECO:0000256" key="4">
    <source>
        <dbReference type="ARBA" id="ARBA00022771"/>
    </source>
</evidence>
<feature type="domain" description="C2H2-type" evidence="14">
    <location>
        <begin position="56"/>
        <end position="83"/>
    </location>
</feature>
<proteinExistence type="predicted"/>
<keyword evidence="2" id="KW-0479">Metal-binding</keyword>
<dbReference type="InterPro" id="IPR013087">
    <property type="entry name" value="Znf_C2H2_type"/>
</dbReference>
<dbReference type="GO" id="GO:0005634">
    <property type="term" value="C:nucleus"/>
    <property type="evidence" value="ECO:0007669"/>
    <property type="project" value="UniProtKB-SubCell"/>
</dbReference>
<dbReference type="AlphaFoldDB" id="A0A915D125"/>
<keyword evidence="5" id="KW-0862">Zinc</keyword>
<dbReference type="Pfam" id="PF00046">
    <property type="entry name" value="Homeodomain"/>
    <property type="match status" value="1"/>
</dbReference>
<dbReference type="FunFam" id="3.30.160.60:FF:000016">
    <property type="entry name" value="zinc finger protein 37 homolog"/>
    <property type="match status" value="1"/>
</dbReference>
<evidence type="ECO:0000256" key="7">
    <source>
        <dbReference type="ARBA" id="ARBA00023155"/>
    </source>
</evidence>
<dbReference type="PROSITE" id="PS50157">
    <property type="entry name" value="ZINC_FINGER_C2H2_2"/>
    <property type="match status" value="5"/>
</dbReference>
<evidence type="ECO:0000256" key="9">
    <source>
        <dbReference type="PROSITE-ProRule" id="PRU00042"/>
    </source>
</evidence>
<evidence type="ECO:0000256" key="1">
    <source>
        <dbReference type="ARBA" id="ARBA00004123"/>
    </source>
</evidence>
<dbReference type="InterPro" id="IPR017970">
    <property type="entry name" value="Homeobox_CS"/>
</dbReference>
<feature type="compositionally biased region" description="Basic and acidic residues" evidence="12">
    <location>
        <begin position="432"/>
        <end position="448"/>
    </location>
</feature>
<dbReference type="GO" id="GO:0008270">
    <property type="term" value="F:zinc ion binding"/>
    <property type="evidence" value="ECO:0007669"/>
    <property type="project" value="UniProtKB-KW"/>
</dbReference>
<evidence type="ECO:0000256" key="8">
    <source>
        <dbReference type="ARBA" id="ARBA00023242"/>
    </source>
</evidence>
<dbReference type="SMART" id="SM00389">
    <property type="entry name" value="HOX"/>
    <property type="match status" value="1"/>
</dbReference>
<dbReference type="GO" id="GO:0000981">
    <property type="term" value="F:DNA-binding transcription factor activity, RNA polymerase II-specific"/>
    <property type="evidence" value="ECO:0007669"/>
    <property type="project" value="InterPro"/>
</dbReference>
<dbReference type="Proteomes" id="UP000887574">
    <property type="component" value="Unplaced"/>
</dbReference>
<dbReference type="InterPro" id="IPR009057">
    <property type="entry name" value="Homeodomain-like_sf"/>
</dbReference>
<dbReference type="GO" id="GO:0000978">
    <property type="term" value="F:RNA polymerase II cis-regulatory region sequence-specific DNA binding"/>
    <property type="evidence" value="ECO:0007669"/>
    <property type="project" value="TreeGrafter"/>
</dbReference>
<dbReference type="PANTHER" id="PTHR24391">
    <property type="entry name" value="HISTONE H4 TRANSCRIPTION FACTOR-RELATED"/>
    <property type="match status" value="1"/>
</dbReference>
<accession>A0A915D125</accession>
<keyword evidence="15" id="KW-1185">Reference proteome</keyword>
<dbReference type="Gene3D" id="3.30.160.60">
    <property type="entry name" value="Classic Zinc Finger"/>
    <property type="match status" value="5"/>
</dbReference>
<dbReference type="PROSITE" id="PS50071">
    <property type="entry name" value="HOMEOBOX_2"/>
    <property type="match status" value="1"/>
</dbReference>
<dbReference type="FunFam" id="3.30.160.60:FF:000072">
    <property type="entry name" value="zinc finger protein 143 isoform X1"/>
    <property type="match status" value="1"/>
</dbReference>
<feature type="region of interest" description="Disordered" evidence="12">
    <location>
        <begin position="257"/>
        <end position="290"/>
    </location>
</feature>
<dbReference type="CDD" id="cd00086">
    <property type="entry name" value="homeodomain"/>
    <property type="match status" value="1"/>
</dbReference>
<evidence type="ECO:0000256" key="2">
    <source>
        <dbReference type="ARBA" id="ARBA00022723"/>
    </source>
</evidence>
<dbReference type="PROSITE" id="PS00027">
    <property type="entry name" value="HOMEOBOX_1"/>
    <property type="match status" value="1"/>
</dbReference>
<dbReference type="InterPro" id="IPR051574">
    <property type="entry name" value="ZnF_E-box_Homeobox"/>
</dbReference>
<keyword evidence="7 10" id="KW-0371">Homeobox</keyword>
<evidence type="ECO:0000256" key="5">
    <source>
        <dbReference type="ARBA" id="ARBA00022833"/>
    </source>
</evidence>
<feature type="compositionally biased region" description="Basic residues" evidence="12">
    <location>
        <begin position="422"/>
        <end position="431"/>
    </location>
</feature>